<keyword evidence="2" id="KW-1185">Reference proteome</keyword>
<evidence type="ECO:0000313" key="1">
    <source>
        <dbReference type="EMBL" id="MDT0607541.1"/>
    </source>
</evidence>
<accession>A0ABU3ABJ1</accession>
<keyword evidence="1" id="KW-0808">Transferase</keyword>
<gene>
    <name evidence="1" type="ORF">RM706_10890</name>
</gene>
<dbReference type="SUPFAM" id="SSF53756">
    <property type="entry name" value="UDP-Glycosyltransferase/glycogen phosphorylase"/>
    <property type="match status" value="1"/>
</dbReference>
<dbReference type="Gene3D" id="3.40.50.2000">
    <property type="entry name" value="Glycogen Phosphorylase B"/>
    <property type="match status" value="1"/>
</dbReference>
<dbReference type="GO" id="GO:0016757">
    <property type="term" value="F:glycosyltransferase activity"/>
    <property type="evidence" value="ECO:0007669"/>
    <property type="project" value="UniProtKB-KW"/>
</dbReference>
<dbReference type="RefSeq" id="WP_311351348.1">
    <property type="nucleotide sequence ID" value="NZ_JAVRHR010000002.1"/>
</dbReference>
<sequence length="412" mass="47426">MAKALFIGYIWPEPKTTAAGQRMLQLLKVFKEKGFQVTFATTAVKTKFSEDLEQFEIQTESILLNDSSFNNFVKELKPDVVIFDRFMVEEQFGWRVAQCAPKALRILNTEDLHSLRNSRQLAHKKGEKFTIKVWLQNNMTKREIASVYRSDLTLLVSHYERKLLTAELKISSELLFHLPFLLDTVTKTKQETYQTFEKRSDFICFGNGKHTPNIDAVRYLKEAIWPLIRKELPFAKVHIYGAYLPQRIKELNQPQIGFLIHGWMDDLDGELRKARINLAPLRFGAGIKGKLTEAMQNGTPTVTTTIGSEGMFTTKCLPVVIAKNTLEFAQAAVALYKDENKWVNFQSAGFQTINSIFNKNILAPRLFEKIEKLQQNLVEHRTSNFIGGLLQDETMASTKFMSKWIEEKNKEK</sequence>
<dbReference type="EMBL" id="JAVRHR010000002">
    <property type="protein sequence ID" value="MDT0607541.1"/>
    <property type="molecule type" value="Genomic_DNA"/>
</dbReference>
<reference evidence="1 2" key="1">
    <citation type="submission" date="2023-09" db="EMBL/GenBank/DDBJ databases">
        <authorList>
            <person name="Rey-Velasco X."/>
        </authorList>
    </citation>
    <scope>NUCLEOTIDE SEQUENCE [LARGE SCALE GENOMIC DNA]</scope>
    <source>
        <strain evidence="1 2">F388</strain>
    </source>
</reference>
<keyword evidence="1" id="KW-0328">Glycosyltransferase</keyword>
<dbReference type="Proteomes" id="UP001255246">
    <property type="component" value="Unassembled WGS sequence"/>
</dbReference>
<comment type="caution">
    <text evidence="1">The sequence shown here is derived from an EMBL/GenBank/DDBJ whole genome shotgun (WGS) entry which is preliminary data.</text>
</comment>
<organism evidence="1 2">
    <name type="scientific">Croceitalea rosinachiae</name>
    <dbReference type="NCBI Taxonomy" id="3075596"/>
    <lineage>
        <taxon>Bacteria</taxon>
        <taxon>Pseudomonadati</taxon>
        <taxon>Bacteroidota</taxon>
        <taxon>Flavobacteriia</taxon>
        <taxon>Flavobacteriales</taxon>
        <taxon>Flavobacteriaceae</taxon>
        <taxon>Croceitalea</taxon>
    </lineage>
</organism>
<proteinExistence type="predicted"/>
<dbReference type="CDD" id="cd03801">
    <property type="entry name" value="GT4_PimA-like"/>
    <property type="match status" value="1"/>
</dbReference>
<name>A0ABU3ABJ1_9FLAO</name>
<dbReference type="Pfam" id="PF13692">
    <property type="entry name" value="Glyco_trans_1_4"/>
    <property type="match status" value="1"/>
</dbReference>
<dbReference type="EC" id="2.4.-.-" evidence="1"/>
<protein>
    <submittedName>
        <fullName evidence="1">Glycosyltransferase</fullName>
        <ecNumber evidence="1">2.4.-.-</ecNumber>
    </submittedName>
</protein>
<evidence type="ECO:0000313" key="2">
    <source>
        <dbReference type="Proteomes" id="UP001255246"/>
    </source>
</evidence>